<dbReference type="STRING" id="747525.W4KLJ5"/>
<dbReference type="InParanoid" id="W4KLJ5"/>
<dbReference type="AlphaFoldDB" id="W4KLJ5"/>
<dbReference type="PANTHER" id="PTHR37836:SF2">
    <property type="entry name" value="DUF4038 DOMAIN-CONTAINING PROTEIN"/>
    <property type="match status" value="1"/>
</dbReference>
<organism evidence="3 4">
    <name type="scientific">Heterobasidion irregulare (strain TC 32-1)</name>
    <dbReference type="NCBI Taxonomy" id="747525"/>
    <lineage>
        <taxon>Eukaryota</taxon>
        <taxon>Fungi</taxon>
        <taxon>Dikarya</taxon>
        <taxon>Basidiomycota</taxon>
        <taxon>Agaricomycotina</taxon>
        <taxon>Agaricomycetes</taxon>
        <taxon>Russulales</taxon>
        <taxon>Bondarzewiaceae</taxon>
        <taxon>Heterobasidion</taxon>
        <taxon>Heterobasidion annosum species complex</taxon>
    </lineage>
</organism>
<gene>
    <name evidence="3" type="primary">lep3</name>
    <name evidence="3" type="ORF">HETIRDRAFT_100516</name>
</gene>
<evidence type="ECO:0000259" key="2">
    <source>
        <dbReference type="Pfam" id="PF13204"/>
    </source>
</evidence>
<dbReference type="GeneID" id="20665690"/>
<dbReference type="InterPro" id="IPR025277">
    <property type="entry name" value="Apiosidase-like_cat_dom"/>
</dbReference>
<feature type="domain" description="Apiosidase-like catalytic" evidence="2">
    <location>
        <begin position="11"/>
        <end position="104"/>
    </location>
</feature>
<dbReference type="InterPro" id="IPR024749">
    <property type="entry name" value="Collagen-bd_put"/>
</dbReference>
<feature type="domain" description="Putative collagen-binding" evidence="1">
    <location>
        <begin position="116"/>
        <end position="218"/>
    </location>
</feature>
<dbReference type="Proteomes" id="UP000030671">
    <property type="component" value="Unassembled WGS sequence"/>
</dbReference>
<sequence>MYNSSLHRKGGRIPVQDLESHYEGGYFNIDATSPRIWNASDVRNGAWTAVFSGAAGATYGAWSVWQFWNPALYAGVVAVAPWQEQLVLPGSGQFVHVQNLLTNKTLGPGKYYFDRVPDNTLVASALGEGEERVSATRDAKGRWAAVYAPQGESFQVNLTRLGAAASISGKATWTERWYDPRTGEFWEQKRQSAELKGAKTYQPPSRGGIDHDWVLLIDSLH</sequence>
<accession>W4KLJ5</accession>
<name>W4KLJ5_HETIT</name>
<protein>
    <submittedName>
        <fullName evidence="3">Lignin medium expressed protein 3</fullName>
    </submittedName>
</protein>
<keyword evidence="4" id="KW-1185">Reference proteome</keyword>
<evidence type="ECO:0000259" key="1">
    <source>
        <dbReference type="Pfam" id="PF12904"/>
    </source>
</evidence>
<dbReference type="PANTHER" id="PTHR37836">
    <property type="entry name" value="LMO1036 PROTEIN"/>
    <property type="match status" value="1"/>
</dbReference>
<proteinExistence type="predicted"/>
<dbReference type="Pfam" id="PF12904">
    <property type="entry name" value="Collagen_bind_2"/>
    <property type="match status" value="1"/>
</dbReference>
<evidence type="ECO:0000313" key="3">
    <source>
        <dbReference type="EMBL" id="ETW85916.1"/>
    </source>
</evidence>
<dbReference type="Pfam" id="PF13204">
    <property type="entry name" value="Apiosidase"/>
    <property type="match status" value="1"/>
</dbReference>
<dbReference type="RefSeq" id="XP_009542722.1">
    <property type="nucleotide sequence ID" value="XM_009544427.1"/>
</dbReference>
<evidence type="ECO:0000313" key="4">
    <source>
        <dbReference type="Proteomes" id="UP000030671"/>
    </source>
</evidence>
<dbReference type="OrthoDB" id="2581507at2759"/>
<dbReference type="HOGENOM" id="CLU_089810_0_0_1"/>
<dbReference type="KEGG" id="hir:HETIRDRAFT_100516"/>
<reference evidence="3 4" key="1">
    <citation type="journal article" date="2012" name="New Phytol.">
        <title>Insight into trade-off between wood decay and parasitism from the genome of a fungal forest pathogen.</title>
        <authorList>
            <person name="Olson A."/>
            <person name="Aerts A."/>
            <person name="Asiegbu F."/>
            <person name="Belbahri L."/>
            <person name="Bouzid O."/>
            <person name="Broberg A."/>
            <person name="Canback B."/>
            <person name="Coutinho P.M."/>
            <person name="Cullen D."/>
            <person name="Dalman K."/>
            <person name="Deflorio G."/>
            <person name="van Diepen L.T."/>
            <person name="Dunand C."/>
            <person name="Duplessis S."/>
            <person name="Durling M."/>
            <person name="Gonthier P."/>
            <person name="Grimwood J."/>
            <person name="Fossdal C.G."/>
            <person name="Hansson D."/>
            <person name="Henrissat B."/>
            <person name="Hietala A."/>
            <person name="Himmelstrand K."/>
            <person name="Hoffmeister D."/>
            <person name="Hogberg N."/>
            <person name="James T.Y."/>
            <person name="Karlsson M."/>
            <person name="Kohler A."/>
            <person name="Kues U."/>
            <person name="Lee Y.H."/>
            <person name="Lin Y.C."/>
            <person name="Lind M."/>
            <person name="Lindquist E."/>
            <person name="Lombard V."/>
            <person name="Lucas S."/>
            <person name="Lunden K."/>
            <person name="Morin E."/>
            <person name="Murat C."/>
            <person name="Park J."/>
            <person name="Raffaello T."/>
            <person name="Rouze P."/>
            <person name="Salamov A."/>
            <person name="Schmutz J."/>
            <person name="Solheim H."/>
            <person name="Stahlberg J."/>
            <person name="Velez H."/>
            <person name="de Vries R.P."/>
            <person name="Wiebenga A."/>
            <person name="Woodward S."/>
            <person name="Yakovlev I."/>
            <person name="Garbelotto M."/>
            <person name="Martin F."/>
            <person name="Grigoriev I.V."/>
            <person name="Stenlid J."/>
        </authorList>
    </citation>
    <scope>NUCLEOTIDE SEQUENCE [LARGE SCALE GENOMIC DNA]</scope>
    <source>
        <strain evidence="3 4">TC 32-1</strain>
    </source>
</reference>
<dbReference type="EMBL" id="KI925455">
    <property type="protein sequence ID" value="ETW85916.1"/>
    <property type="molecule type" value="Genomic_DNA"/>
</dbReference>